<dbReference type="InterPro" id="IPR036779">
    <property type="entry name" value="LysM_dom_sf"/>
</dbReference>
<dbReference type="SMART" id="SM00257">
    <property type="entry name" value="LysM"/>
    <property type="match status" value="1"/>
</dbReference>
<dbReference type="PANTHER" id="PTHR34700">
    <property type="entry name" value="POTASSIUM BINDING PROTEIN KBP"/>
    <property type="match status" value="1"/>
</dbReference>
<evidence type="ECO:0000313" key="2">
    <source>
        <dbReference type="EMBL" id="MDQ2070895.1"/>
    </source>
</evidence>
<dbReference type="PANTHER" id="PTHR34700:SF4">
    <property type="entry name" value="PHAGE-LIKE ELEMENT PBSX PROTEIN XKDP"/>
    <property type="match status" value="1"/>
</dbReference>
<evidence type="ECO:0000259" key="1">
    <source>
        <dbReference type="PROSITE" id="PS51782"/>
    </source>
</evidence>
<feature type="domain" description="LysM" evidence="1">
    <location>
        <begin position="78"/>
        <end position="126"/>
    </location>
</feature>
<dbReference type="CDD" id="cd00118">
    <property type="entry name" value="LysM"/>
    <property type="match status" value="1"/>
</dbReference>
<reference evidence="2 3" key="1">
    <citation type="submission" date="2023-08" db="EMBL/GenBank/DDBJ databases">
        <title>Whole-genome sequencing of halo(alkali)philic microorganisms from hypersaline lakes.</title>
        <authorList>
            <person name="Sorokin D.Y."/>
            <person name="Abbas B."/>
            <person name="Merkel A.Y."/>
        </authorList>
    </citation>
    <scope>NUCLEOTIDE SEQUENCE [LARGE SCALE GENOMIC DNA]</scope>
    <source>
        <strain evidence="2 3">AB-CW4</strain>
    </source>
</reference>
<organism evidence="2 3">
    <name type="scientific">Natronospira bacteriovora</name>
    <dbReference type="NCBI Taxonomy" id="3069753"/>
    <lineage>
        <taxon>Bacteria</taxon>
        <taxon>Pseudomonadati</taxon>
        <taxon>Pseudomonadota</taxon>
        <taxon>Gammaproteobacteria</taxon>
        <taxon>Natronospirales</taxon>
        <taxon>Natronospiraceae</taxon>
        <taxon>Natronospira</taxon>
    </lineage>
</organism>
<accession>A0ABU0WA39</accession>
<gene>
    <name evidence="2" type="ORF">RBH19_13545</name>
</gene>
<comment type="caution">
    <text evidence="2">The sequence shown here is derived from an EMBL/GenBank/DDBJ whole genome shotgun (WGS) entry which is preliminary data.</text>
</comment>
<evidence type="ECO:0000313" key="3">
    <source>
        <dbReference type="Proteomes" id="UP001239019"/>
    </source>
</evidence>
<keyword evidence="3" id="KW-1185">Reference proteome</keyword>
<dbReference type="Gene3D" id="3.10.350.10">
    <property type="entry name" value="LysM domain"/>
    <property type="match status" value="1"/>
</dbReference>
<dbReference type="Pfam" id="PF01476">
    <property type="entry name" value="LysM"/>
    <property type="match status" value="1"/>
</dbReference>
<dbReference type="EMBL" id="JAVDDT010000013">
    <property type="protein sequence ID" value="MDQ2070895.1"/>
    <property type="molecule type" value="Genomic_DNA"/>
</dbReference>
<dbReference type="InterPro" id="IPR052196">
    <property type="entry name" value="Bact_Kbp"/>
</dbReference>
<protein>
    <submittedName>
        <fullName evidence="2">LysM peptidoglycan-binding domain-containing protein</fullName>
    </submittedName>
</protein>
<dbReference type="RefSeq" id="WP_306729393.1">
    <property type="nucleotide sequence ID" value="NZ_JAVDDT010000013.1"/>
</dbReference>
<proteinExistence type="predicted"/>
<dbReference type="SUPFAM" id="SSF54106">
    <property type="entry name" value="LysM domain"/>
    <property type="match status" value="1"/>
</dbReference>
<sequence>MPKAVNQGPSTGCRQDAACAGVTRLSPLWPSLFAALFLAACGGTPEPAPEPEPEVVEEAPEPFVEEPAPVEPAERAPRRYVVQRGDTLWDISTMFLRDPWLWPEIWHINPQIRNPHLIYPGDVITLFWVDGRPHIQIERDDEIYQTTLPIERLSPRIRYESLPRAVPYLPADAMGALLRRPLILTDDAYRNAPYILRSADGRLMTSAGDEIFVRNFNDSDARRYTILRRGDAYRDPDSGRLLGREAIYIGDATYVRGDDPATLFVTRAVQEAREGDRLFPVEERRLQREFFPRAPQQELDGRVIDMVGGGDLIGQYQTIVVNLGAKDGIEHGHVLDVYRRGEVVRDSERGLFGQRVRLPDERAGLILIYQVHEELSYGLVMEARREMFAGDIVTNPRQRIRTPQMREPRP</sequence>
<name>A0ABU0WA39_9GAMM</name>
<dbReference type="Proteomes" id="UP001239019">
    <property type="component" value="Unassembled WGS sequence"/>
</dbReference>
<dbReference type="InterPro" id="IPR018392">
    <property type="entry name" value="LysM"/>
</dbReference>
<dbReference type="PROSITE" id="PS51782">
    <property type="entry name" value="LYSM"/>
    <property type="match status" value="1"/>
</dbReference>